<keyword evidence="6" id="KW-1185">Reference proteome</keyword>
<dbReference type="AlphaFoldDB" id="A0A8C9TBK8"/>
<dbReference type="GeneTree" id="ENSGT00390000018596"/>
<dbReference type="GO" id="GO:0042981">
    <property type="term" value="P:regulation of apoptotic process"/>
    <property type="evidence" value="ECO:0007669"/>
    <property type="project" value="TreeGrafter"/>
</dbReference>
<evidence type="ECO:0000313" key="6">
    <source>
        <dbReference type="Proteomes" id="UP000694397"/>
    </source>
</evidence>
<dbReference type="Pfam" id="PF02017">
    <property type="entry name" value="CIDE-N"/>
    <property type="match status" value="1"/>
</dbReference>
<feature type="domain" description="CIDE-N" evidence="3">
    <location>
        <begin position="24"/>
        <end position="101"/>
    </location>
</feature>
<dbReference type="SUPFAM" id="SSF54277">
    <property type="entry name" value="CAD &amp; PB1 domains"/>
    <property type="match status" value="1"/>
</dbReference>
<accession>A0A8C9TBK8</accession>
<evidence type="ECO:0000256" key="2">
    <source>
        <dbReference type="PROSITE-ProRule" id="PRU00447"/>
    </source>
</evidence>
<dbReference type="Ensembl" id="ENSSFOT00015060547.1">
    <property type="protein sequence ID" value="ENSSFOP00015049496.1"/>
    <property type="gene ID" value="ENSSFOG00015029786.1"/>
</dbReference>
<reference evidence="4" key="2">
    <citation type="submission" date="2025-05" db="UniProtKB">
        <authorList>
            <consortium name="Ensembl"/>
        </authorList>
    </citation>
    <scope>IDENTIFICATION</scope>
</reference>
<dbReference type="GO" id="GO:0006915">
    <property type="term" value="P:apoptotic process"/>
    <property type="evidence" value="ECO:0007669"/>
    <property type="project" value="UniProtKB-UniRule"/>
</dbReference>
<dbReference type="SMART" id="SM00266">
    <property type="entry name" value="CAD"/>
    <property type="match status" value="1"/>
</dbReference>
<reference evidence="4 6" key="1">
    <citation type="submission" date="2019-04" db="EMBL/GenBank/DDBJ databases">
        <authorList>
            <consortium name="Wellcome Sanger Institute Data Sharing"/>
        </authorList>
    </citation>
    <scope>NUCLEOTIDE SEQUENCE [LARGE SCALE GENOMIC DNA]</scope>
</reference>
<dbReference type="PANTHER" id="PTHR12306">
    <property type="entry name" value="CELL DEATH ACTIVATOR CIDE"/>
    <property type="match status" value="1"/>
</dbReference>
<dbReference type="PANTHER" id="PTHR12306:SF8">
    <property type="entry name" value="LIPID TRANSFERASE CIDEA"/>
    <property type="match status" value="1"/>
</dbReference>
<dbReference type="PROSITE" id="PS51135">
    <property type="entry name" value="CIDE_N"/>
    <property type="match status" value="1"/>
</dbReference>
<organism evidence="4 6">
    <name type="scientific">Scleropages formosus</name>
    <name type="common">Asian bonytongue</name>
    <name type="synonym">Osteoglossum formosum</name>
    <dbReference type="NCBI Taxonomy" id="113540"/>
    <lineage>
        <taxon>Eukaryota</taxon>
        <taxon>Metazoa</taxon>
        <taxon>Chordata</taxon>
        <taxon>Craniata</taxon>
        <taxon>Vertebrata</taxon>
        <taxon>Euteleostomi</taxon>
        <taxon>Actinopterygii</taxon>
        <taxon>Neopterygii</taxon>
        <taxon>Teleostei</taxon>
        <taxon>Osteoglossocephala</taxon>
        <taxon>Osteoglossomorpha</taxon>
        <taxon>Osteoglossiformes</taxon>
        <taxon>Osteoglossidae</taxon>
        <taxon>Scleropages</taxon>
    </lineage>
</organism>
<dbReference type="Proteomes" id="UP000694397">
    <property type="component" value="Unassembled WGS sequence"/>
</dbReference>
<dbReference type="CDD" id="cd01615">
    <property type="entry name" value="CIDE_N"/>
    <property type="match status" value="1"/>
</dbReference>
<keyword evidence="1 2" id="KW-0053">Apoptosis</keyword>
<evidence type="ECO:0000259" key="3">
    <source>
        <dbReference type="PROSITE" id="PS51135"/>
    </source>
</evidence>
<evidence type="ECO:0000313" key="4">
    <source>
        <dbReference type="Ensembl" id="ENSSFOP00015049496.1"/>
    </source>
</evidence>
<dbReference type="InterPro" id="IPR003508">
    <property type="entry name" value="CIDE-N_dom"/>
</dbReference>
<gene>
    <name evidence="4" type="primary">LOC114910984</name>
    <name evidence="5" type="synonym">LOC108937657</name>
</gene>
<dbReference type="Proteomes" id="UP000694397">
    <property type="component" value="Chromosome 7"/>
</dbReference>
<dbReference type="Ensembl" id="ENSSFOT00015067146.1">
    <property type="protein sequence ID" value="ENSSFOP00015075537.1"/>
    <property type="gene ID" value="ENSSFOG00015024494.1"/>
</dbReference>
<dbReference type="OrthoDB" id="6475906at2759"/>
<proteinExistence type="predicted"/>
<name>A0A8C9TBK8_SCLFO</name>
<protein>
    <recommendedName>
        <fullName evidence="3">CIDE-N domain-containing protein</fullName>
    </recommendedName>
</protein>
<sequence length="180" mass="20218">FIAIMEYAKALVPSFSWLALPAAQPRPFKMTTYDRCQRIGLMASSLEDLLSKTKDSLFLTCPLLTVVLEEDGTLVESEDFFCSLPNNTQFMVLEKGQEWAPVQVGDFKLTFDLYKLHPKDFIGCLNIKARLYGMYTVSYDIECMGAKHFMVEFAELLGSFIAFMCCPVSCADIPVLGVFG</sequence>
<evidence type="ECO:0000256" key="1">
    <source>
        <dbReference type="ARBA" id="ARBA00022703"/>
    </source>
</evidence>
<dbReference type="Gene3D" id="3.10.20.10">
    <property type="match status" value="1"/>
</dbReference>
<evidence type="ECO:0000313" key="5">
    <source>
        <dbReference type="Ensembl" id="ENSSFOP00015075537.1"/>
    </source>
</evidence>